<feature type="transmembrane region" description="Helical" evidence="1">
    <location>
        <begin position="15"/>
        <end position="35"/>
    </location>
</feature>
<sequence length="273" mass="29481">MNMTTTTNTSPSPTLLPLILLTSTLILSVLLFRLLRLTLRLILQDYHAFLALGPGGTPSTPRGYLQISLLRLFALRNPLIPPRLPAPTSPVPQTGLLSTIPIPRRHGPRPTVAGIAPHRQTTQIPPGGMYTALTAAITSLCAKHPSTLYAGTSCFEKHSTGIFCRGGCGGGGGGSKSPRRTCNGEVVHGHPSDGSMHLTLHPADVRVVLEMGWGERHPLAREKWWLGKRSVPAGFVMVYAPRDGEELAVVMQVIRAAVWWVSGLELEEYHSSS</sequence>
<keyword evidence="1" id="KW-0812">Transmembrane</keyword>
<dbReference type="InterPro" id="IPR048273">
    <property type="entry name" value="Luciferase"/>
</dbReference>
<keyword evidence="1" id="KW-0472">Membrane</keyword>
<dbReference type="Proteomes" id="UP001194746">
    <property type="component" value="Unassembled WGS sequence"/>
</dbReference>
<organism evidence="3 4">
    <name type="scientific">Aspergillus nanangensis</name>
    <dbReference type="NCBI Taxonomy" id="2582783"/>
    <lineage>
        <taxon>Eukaryota</taxon>
        <taxon>Fungi</taxon>
        <taxon>Dikarya</taxon>
        <taxon>Ascomycota</taxon>
        <taxon>Pezizomycotina</taxon>
        <taxon>Eurotiomycetes</taxon>
        <taxon>Eurotiomycetidae</taxon>
        <taxon>Eurotiales</taxon>
        <taxon>Aspergillaceae</taxon>
        <taxon>Aspergillus</taxon>
        <taxon>Aspergillus subgen. Circumdati</taxon>
    </lineage>
</organism>
<dbReference type="EMBL" id="VCAU01000033">
    <property type="protein sequence ID" value="KAF9889706.1"/>
    <property type="molecule type" value="Genomic_DNA"/>
</dbReference>
<protein>
    <recommendedName>
        <fullName evidence="2">Luciferase domain-containing protein</fullName>
    </recommendedName>
</protein>
<accession>A0AAD4GUH2</accession>
<dbReference type="AlphaFoldDB" id="A0AAD4GUH2"/>
<gene>
    <name evidence="3" type="ORF">FE257_007012</name>
</gene>
<dbReference type="InterPro" id="IPR040841">
    <property type="entry name" value="Luciferase_dom"/>
</dbReference>
<evidence type="ECO:0000313" key="3">
    <source>
        <dbReference type="EMBL" id="KAF9889706.1"/>
    </source>
</evidence>
<dbReference type="PANTHER" id="PTHR38695:SF1">
    <property type="entry name" value="AMINO ACID PERMEASE_ SLC12A DOMAIN-CONTAINING PROTEIN"/>
    <property type="match status" value="1"/>
</dbReference>
<keyword evidence="4" id="KW-1185">Reference proteome</keyword>
<evidence type="ECO:0000256" key="1">
    <source>
        <dbReference type="SAM" id="Phobius"/>
    </source>
</evidence>
<keyword evidence="1" id="KW-1133">Transmembrane helix</keyword>
<feature type="domain" description="Luciferase" evidence="2">
    <location>
        <begin position="184"/>
        <end position="257"/>
    </location>
</feature>
<reference evidence="3" key="1">
    <citation type="journal article" date="2019" name="Beilstein J. Org. Chem.">
        <title>Nanangenines: drimane sesquiterpenoids as the dominant metabolite cohort of a novel Australian fungus, Aspergillus nanangensis.</title>
        <authorList>
            <person name="Lacey H.J."/>
            <person name="Gilchrist C.L.M."/>
            <person name="Crombie A."/>
            <person name="Kalaitzis J.A."/>
            <person name="Vuong D."/>
            <person name="Rutledge P.J."/>
            <person name="Turner P."/>
            <person name="Pitt J.I."/>
            <person name="Lacey E."/>
            <person name="Chooi Y.H."/>
            <person name="Piggott A.M."/>
        </authorList>
    </citation>
    <scope>NUCLEOTIDE SEQUENCE</scope>
    <source>
        <strain evidence="3">MST-FP2251</strain>
    </source>
</reference>
<evidence type="ECO:0000313" key="4">
    <source>
        <dbReference type="Proteomes" id="UP001194746"/>
    </source>
</evidence>
<dbReference type="Pfam" id="PF17648">
    <property type="entry name" value="Luciferase"/>
    <property type="match status" value="1"/>
</dbReference>
<name>A0AAD4GUH2_ASPNN</name>
<evidence type="ECO:0000259" key="2">
    <source>
        <dbReference type="Pfam" id="PF17648"/>
    </source>
</evidence>
<comment type="caution">
    <text evidence="3">The sequence shown here is derived from an EMBL/GenBank/DDBJ whole genome shotgun (WGS) entry which is preliminary data.</text>
</comment>
<dbReference type="PANTHER" id="PTHR38695">
    <property type="entry name" value="AMINO ACID PERMEASE_ SLC12A DOMAIN-CONTAINING PROTEIN"/>
    <property type="match status" value="1"/>
</dbReference>
<reference evidence="3" key="2">
    <citation type="submission" date="2020-02" db="EMBL/GenBank/DDBJ databases">
        <authorList>
            <person name="Gilchrist C.L.M."/>
            <person name="Chooi Y.-H."/>
        </authorList>
    </citation>
    <scope>NUCLEOTIDE SEQUENCE</scope>
    <source>
        <strain evidence="3">MST-FP2251</strain>
    </source>
</reference>
<proteinExistence type="predicted"/>